<organism evidence="1 2">
    <name type="scientific">Mycobacterium gordonae</name>
    <dbReference type="NCBI Taxonomy" id="1778"/>
    <lineage>
        <taxon>Bacteria</taxon>
        <taxon>Bacillati</taxon>
        <taxon>Actinomycetota</taxon>
        <taxon>Actinomycetes</taxon>
        <taxon>Mycobacteriales</taxon>
        <taxon>Mycobacteriaceae</taxon>
        <taxon>Mycobacterium</taxon>
    </lineage>
</organism>
<dbReference type="PANTHER" id="PTHR43667">
    <property type="entry name" value="CYCLOPROPANE-FATTY-ACYL-PHOSPHOLIPID SYNTHASE"/>
    <property type="match status" value="1"/>
</dbReference>
<name>A0A0Q2UCG4_MYCGO</name>
<gene>
    <name evidence="1" type="ORF">AO501_02305</name>
</gene>
<dbReference type="PANTHER" id="PTHR43667:SF2">
    <property type="entry name" value="FATTY ACID C-METHYL TRANSFERASE"/>
    <property type="match status" value="1"/>
</dbReference>
<dbReference type="Pfam" id="PF02353">
    <property type="entry name" value="CMAS"/>
    <property type="match status" value="1"/>
</dbReference>
<protein>
    <recommendedName>
        <fullName evidence="3">Cyclopropane-fatty-acyl-phospholipid synthase</fullName>
    </recommendedName>
</protein>
<reference evidence="1 2" key="1">
    <citation type="submission" date="2015-10" db="EMBL/GenBank/DDBJ databases">
        <title>Mycobacterium gordonae draft genome assembly.</title>
        <authorList>
            <person name="Ustinova V."/>
            <person name="Smirnova T."/>
            <person name="Blagodatskikh K."/>
            <person name="Varlamov D."/>
            <person name="Larionova E."/>
            <person name="Chernousova L."/>
        </authorList>
    </citation>
    <scope>NUCLEOTIDE SEQUENCE [LARGE SCALE GENOMIC DNA]</scope>
    <source>
        <strain evidence="1 2">CTRI 14-8773</strain>
    </source>
</reference>
<accession>A0A0Q2UCG4</accession>
<dbReference type="InterPro" id="IPR050723">
    <property type="entry name" value="CFA/CMAS"/>
</dbReference>
<evidence type="ECO:0000313" key="1">
    <source>
        <dbReference type="EMBL" id="KQH78216.1"/>
    </source>
</evidence>
<evidence type="ECO:0008006" key="3">
    <source>
        <dbReference type="Google" id="ProtNLM"/>
    </source>
</evidence>
<dbReference type="AlphaFoldDB" id="A0A0Q2UCG4"/>
<comment type="caution">
    <text evidence="1">The sequence shown here is derived from an EMBL/GenBank/DDBJ whole genome shotgun (WGS) entry which is preliminary data.</text>
</comment>
<evidence type="ECO:0000313" key="2">
    <source>
        <dbReference type="Proteomes" id="UP000051677"/>
    </source>
</evidence>
<dbReference type="Gene3D" id="3.40.50.150">
    <property type="entry name" value="Vaccinia Virus protein VP39"/>
    <property type="match status" value="1"/>
</dbReference>
<proteinExistence type="predicted"/>
<sequence length="80" mass="9793">MTRIQQYIFPDGPVASRSPHATTLRLWRERFLQRRNRLARLGFDEVFERMWELYLAYSEAGFRSGYLDVHQWTFERRGPR</sequence>
<dbReference type="SUPFAM" id="SSF53335">
    <property type="entry name" value="S-adenosyl-L-methionine-dependent methyltransferases"/>
    <property type="match status" value="1"/>
</dbReference>
<dbReference type="InterPro" id="IPR029063">
    <property type="entry name" value="SAM-dependent_MTases_sf"/>
</dbReference>
<dbReference type="Proteomes" id="UP000051677">
    <property type="component" value="Unassembled WGS sequence"/>
</dbReference>
<dbReference type="EMBL" id="LKTM01000223">
    <property type="protein sequence ID" value="KQH78216.1"/>
    <property type="molecule type" value="Genomic_DNA"/>
</dbReference>